<feature type="compositionally biased region" description="Basic residues" evidence="1">
    <location>
        <begin position="137"/>
        <end position="154"/>
    </location>
</feature>
<proteinExistence type="evidence at transcript level"/>
<dbReference type="PROSITE" id="PS51507">
    <property type="entry name" value="IRF_2"/>
    <property type="match status" value="1"/>
</dbReference>
<dbReference type="InterPro" id="IPR036390">
    <property type="entry name" value="WH_DNA-bd_sf"/>
</dbReference>
<feature type="compositionally biased region" description="Low complexity" evidence="1">
    <location>
        <begin position="277"/>
        <end position="290"/>
    </location>
</feature>
<dbReference type="PRINTS" id="PR00267">
    <property type="entry name" value="INTFRNREGFCT"/>
</dbReference>
<dbReference type="EMBL" id="GU320698">
    <property type="protein sequence ID" value="ADF80417.1"/>
    <property type="molecule type" value="mRNA"/>
</dbReference>
<dbReference type="InterPro" id="IPR036388">
    <property type="entry name" value="WH-like_DNA-bd_sf"/>
</dbReference>
<feature type="compositionally biased region" description="Acidic residues" evidence="1">
    <location>
        <begin position="309"/>
        <end position="319"/>
    </location>
</feature>
<dbReference type="SMART" id="SM00348">
    <property type="entry name" value="IRF"/>
    <property type="match status" value="1"/>
</dbReference>
<name>E9JS90_OSTED</name>
<dbReference type="SUPFAM" id="SSF46785">
    <property type="entry name" value="Winged helix' DNA-binding domain"/>
    <property type="match status" value="1"/>
</dbReference>
<feature type="region of interest" description="Disordered" evidence="1">
    <location>
        <begin position="251"/>
        <end position="326"/>
    </location>
</feature>
<dbReference type="GO" id="GO:0000981">
    <property type="term" value="F:DNA-binding transcription factor activity, RNA polymerase II-specific"/>
    <property type="evidence" value="ECO:0007669"/>
    <property type="project" value="TreeGrafter"/>
</dbReference>
<dbReference type="InterPro" id="IPR001346">
    <property type="entry name" value="Interferon_reg_fact_DNA-bd_dom"/>
</dbReference>
<accession>E9JS90</accession>
<dbReference type="Gene3D" id="1.10.10.10">
    <property type="entry name" value="Winged helix-like DNA-binding domain superfamily/Winged helix DNA-binding domain"/>
    <property type="match status" value="1"/>
</dbReference>
<sequence>MGMDNIRQTGRIMTKKRPVERQKMRPWIQDMLDNGGVQGLEWFDKSQNLFRINWKHGSRHGFNTTKDASLFEKYAQHTGRWDPNDLNPKKWKANFRCALNSLQNVMEVKNLGESKGAHAYRVYQFLLEEETKPKDGHQRKHNKKKPDKGKSKKLCKFDDATDEEPEKETLEISKQEIDEPMPASDEEAAAPQQDTPLLTKRQVDCYTYQHHMAGCIVIQSPRKRPAPYSTEKDDCEDPVEMTSLEDAQLMAHAAKRNRSTDDDESLSYSQLSVTDESSNISCTSDSSSSSPGEETDNVPHFSNLLSDNTDGDWVIESEETVTTTDS</sequence>
<dbReference type="CDD" id="cd00103">
    <property type="entry name" value="IRF"/>
    <property type="match status" value="1"/>
</dbReference>
<feature type="compositionally biased region" description="Polar residues" evidence="1">
    <location>
        <begin position="266"/>
        <end position="276"/>
    </location>
</feature>
<evidence type="ECO:0000259" key="2">
    <source>
        <dbReference type="PROSITE" id="PS51507"/>
    </source>
</evidence>
<dbReference type="AlphaFoldDB" id="E9JS90"/>
<dbReference type="PANTHER" id="PTHR11949:SF17">
    <property type="entry name" value="IRF TRYPTOPHAN PENTAD REPEAT DOMAIN-CONTAINING PROTEIN"/>
    <property type="match status" value="1"/>
</dbReference>
<dbReference type="GO" id="GO:0002376">
    <property type="term" value="P:immune system process"/>
    <property type="evidence" value="ECO:0007669"/>
    <property type="project" value="TreeGrafter"/>
</dbReference>
<feature type="compositionally biased region" description="Basic and acidic residues" evidence="1">
    <location>
        <begin position="167"/>
        <end position="177"/>
    </location>
</feature>
<dbReference type="GO" id="GO:0005634">
    <property type="term" value="C:nucleus"/>
    <property type="evidence" value="ECO:0007669"/>
    <property type="project" value="TreeGrafter"/>
</dbReference>
<evidence type="ECO:0000313" key="3">
    <source>
        <dbReference type="EMBL" id="ADF80417.1"/>
    </source>
</evidence>
<reference evidence="3" key="1">
    <citation type="journal article" date="2011" name="Dev. Comp. Immunol.">
        <title>Molecular responses of Ostrea edulis haemocytes to an in vitro infection with Bonamia ostreae.</title>
        <authorList>
            <person name="Morga B."/>
            <person name="Arzul I."/>
            <person name="Faury N."/>
            <person name="Segarra A."/>
            <person name="Chollet B."/>
            <person name="Renault T."/>
        </authorList>
    </citation>
    <scope>NUCLEOTIDE SEQUENCE</scope>
</reference>
<dbReference type="GO" id="GO:0000978">
    <property type="term" value="F:RNA polymerase II cis-regulatory region sequence-specific DNA binding"/>
    <property type="evidence" value="ECO:0007669"/>
    <property type="project" value="TreeGrafter"/>
</dbReference>
<dbReference type="Pfam" id="PF00605">
    <property type="entry name" value="IRF"/>
    <property type="match status" value="1"/>
</dbReference>
<dbReference type="PANTHER" id="PTHR11949">
    <property type="entry name" value="INTERFERON REGULATORY FACTOR"/>
    <property type="match status" value="1"/>
</dbReference>
<protein>
    <submittedName>
        <fullName evidence="3">Regulator of interferon</fullName>
    </submittedName>
</protein>
<organism evidence="3">
    <name type="scientific">Ostrea edulis</name>
    <name type="common">Native oyster</name>
    <name type="synonym">European flat oyster</name>
    <dbReference type="NCBI Taxonomy" id="37623"/>
    <lineage>
        <taxon>Eukaryota</taxon>
        <taxon>Metazoa</taxon>
        <taxon>Spiralia</taxon>
        <taxon>Lophotrochozoa</taxon>
        <taxon>Mollusca</taxon>
        <taxon>Bivalvia</taxon>
        <taxon>Autobranchia</taxon>
        <taxon>Pteriomorphia</taxon>
        <taxon>Ostreida</taxon>
        <taxon>Ostreoidea</taxon>
        <taxon>Ostreidae</taxon>
        <taxon>Ostrea</taxon>
    </lineage>
</organism>
<evidence type="ECO:0000256" key="1">
    <source>
        <dbReference type="SAM" id="MobiDB-lite"/>
    </source>
</evidence>
<feature type="region of interest" description="Disordered" evidence="1">
    <location>
        <begin position="131"/>
        <end position="196"/>
    </location>
</feature>
<feature type="domain" description="IRF tryptophan pentad repeat" evidence="2">
    <location>
        <begin position="21"/>
        <end position="127"/>
    </location>
</feature>